<reference evidence="8 9" key="1">
    <citation type="journal article" date="2016" name="Nat. Commun.">
        <title>Thousands of microbial genomes shed light on interconnected biogeochemical processes in an aquifer system.</title>
        <authorList>
            <person name="Anantharaman K."/>
            <person name="Brown C.T."/>
            <person name="Hug L.A."/>
            <person name="Sharon I."/>
            <person name="Castelle C.J."/>
            <person name="Probst A.J."/>
            <person name="Thomas B.C."/>
            <person name="Singh A."/>
            <person name="Wilkins M.J."/>
            <person name="Karaoz U."/>
            <person name="Brodie E.L."/>
            <person name="Williams K.H."/>
            <person name="Hubbard S.S."/>
            <person name="Banfield J.F."/>
        </authorList>
    </citation>
    <scope>NUCLEOTIDE SEQUENCE [LARGE SCALE GENOMIC DNA]</scope>
</reference>
<evidence type="ECO:0000256" key="4">
    <source>
        <dbReference type="ARBA" id="ARBA00023014"/>
    </source>
</evidence>
<dbReference type="PROSITE" id="PS51296">
    <property type="entry name" value="RIESKE"/>
    <property type="match status" value="1"/>
</dbReference>
<dbReference type="GO" id="GO:0051537">
    <property type="term" value="F:2 iron, 2 sulfur cluster binding"/>
    <property type="evidence" value="ECO:0007669"/>
    <property type="project" value="UniProtKB-KW"/>
</dbReference>
<evidence type="ECO:0000256" key="3">
    <source>
        <dbReference type="ARBA" id="ARBA00023004"/>
    </source>
</evidence>
<dbReference type="InterPro" id="IPR017941">
    <property type="entry name" value="Rieske_2Fe-2S"/>
</dbReference>
<keyword evidence="3" id="KW-0408">Iron</keyword>
<keyword evidence="2" id="KW-0479">Metal-binding</keyword>
<comment type="caution">
    <text evidence="8">The sequence shown here is derived from an EMBL/GenBank/DDBJ whole genome shotgun (WGS) entry which is preliminary data.</text>
</comment>
<evidence type="ECO:0000313" key="9">
    <source>
        <dbReference type="Proteomes" id="UP000176389"/>
    </source>
</evidence>
<accession>A0A1G1WF19</accession>
<feature type="domain" description="Rieske" evidence="7">
    <location>
        <begin position="2"/>
        <end position="98"/>
    </location>
</feature>
<dbReference type="PANTHER" id="PTHR21496">
    <property type="entry name" value="FERREDOXIN-RELATED"/>
    <property type="match status" value="1"/>
</dbReference>
<keyword evidence="4" id="KW-0411">Iron-sulfur</keyword>
<comment type="cofactor">
    <cofactor evidence="5">
        <name>[2Fe-2S] cluster</name>
        <dbReference type="ChEBI" id="CHEBI:190135"/>
    </cofactor>
</comment>
<comment type="similarity">
    <text evidence="6">Belongs to the bacterial ring-hydroxylating dioxygenase ferredoxin component family.</text>
</comment>
<dbReference type="Gene3D" id="2.102.10.10">
    <property type="entry name" value="Rieske [2Fe-2S] iron-sulphur domain"/>
    <property type="match status" value="1"/>
</dbReference>
<evidence type="ECO:0000313" key="8">
    <source>
        <dbReference type="EMBL" id="OGY26295.1"/>
    </source>
</evidence>
<dbReference type="EMBL" id="MHCS01000026">
    <property type="protein sequence ID" value="OGY26295.1"/>
    <property type="molecule type" value="Genomic_DNA"/>
</dbReference>
<evidence type="ECO:0000256" key="2">
    <source>
        <dbReference type="ARBA" id="ARBA00022723"/>
    </source>
</evidence>
<dbReference type="Pfam" id="PF00355">
    <property type="entry name" value="Rieske"/>
    <property type="match status" value="1"/>
</dbReference>
<name>A0A1G1WF19_9BACT</name>
<sequence length="100" mass="10936">MKKAAKLSELKDGEVKGVKLNGEEIALYCLGDKVFATSDICTHEQCVISKNYYIDGEEVECTCHGSHFNIKTGENTVPPAAEPLKTYPTKIEGDDVLVES</sequence>
<proteinExistence type="inferred from homology"/>
<evidence type="ECO:0000256" key="1">
    <source>
        <dbReference type="ARBA" id="ARBA00022714"/>
    </source>
</evidence>
<dbReference type="PANTHER" id="PTHR21496:SF0">
    <property type="entry name" value="RIESKE DOMAIN-CONTAINING PROTEIN"/>
    <property type="match status" value="1"/>
</dbReference>
<dbReference type="CDD" id="cd03528">
    <property type="entry name" value="Rieske_RO_ferredoxin"/>
    <property type="match status" value="1"/>
</dbReference>
<protein>
    <recommendedName>
        <fullName evidence="7">Rieske domain-containing protein</fullName>
    </recommendedName>
</protein>
<dbReference type="GO" id="GO:0046872">
    <property type="term" value="F:metal ion binding"/>
    <property type="evidence" value="ECO:0007669"/>
    <property type="project" value="UniProtKB-KW"/>
</dbReference>
<dbReference type="STRING" id="1802596.A2Z11_02460"/>
<dbReference type="AlphaFoldDB" id="A0A1G1WF19"/>
<evidence type="ECO:0000256" key="5">
    <source>
        <dbReference type="ARBA" id="ARBA00034078"/>
    </source>
</evidence>
<organism evidence="8 9">
    <name type="scientific">Candidatus Woykebacteria bacterium RBG_16_43_9</name>
    <dbReference type="NCBI Taxonomy" id="1802596"/>
    <lineage>
        <taxon>Bacteria</taxon>
        <taxon>Candidatus Woykeibacteriota</taxon>
    </lineage>
</organism>
<evidence type="ECO:0000256" key="6">
    <source>
        <dbReference type="ARBA" id="ARBA00038001"/>
    </source>
</evidence>
<dbReference type="Proteomes" id="UP000176389">
    <property type="component" value="Unassembled WGS sequence"/>
</dbReference>
<dbReference type="InterPro" id="IPR036922">
    <property type="entry name" value="Rieske_2Fe-2S_sf"/>
</dbReference>
<evidence type="ECO:0000259" key="7">
    <source>
        <dbReference type="PROSITE" id="PS51296"/>
    </source>
</evidence>
<gene>
    <name evidence="8" type="ORF">A2Z11_02460</name>
</gene>
<keyword evidence="1" id="KW-0001">2Fe-2S</keyword>
<dbReference type="SUPFAM" id="SSF50022">
    <property type="entry name" value="ISP domain"/>
    <property type="match status" value="1"/>
</dbReference>